<gene>
    <name evidence="2" type="ORF">SAMN02194393_04577</name>
</gene>
<evidence type="ECO:0000256" key="1">
    <source>
        <dbReference type="SAM" id="Phobius"/>
    </source>
</evidence>
<keyword evidence="1" id="KW-0812">Transmembrane</keyword>
<keyword evidence="1" id="KW-1133">Transmembrane helix</keyword>
<dbReference type="EMBL" id="FUZT01000015">
    <property type="protein sequence ID" value="SKC86823.1"/>
    <property type="molecule type" value="Genomic_DNA"/>
</dbReference>
<accession>A0A1T5MFH8</accession>
<keyword evidence="1" id="KW-0472">Membrane</keyword>
<keyword evidence="3" id="KW-1185">Reference proteome</keyword>
<name>A0A1T5MFH8_9FIRM</name>
<organism evidence="2 3">
    <name type="scientific">Maledivibacter halophilus</name>
    <dbReference type="NCBI Taxonomy" id="36842"/>
    <lineage>
        <taxon>Bacteria</taxon>
        <taxon>Bacillati</taxon>
        <taxon>Bacillota</taxon>
        <taxon>Clostridia</taxon>
        <taxon>Peptostreptococcales</taxon>
        <taxon>Caminicellaceae</taxon>
        <taxon>Maledivibacter</taxon>
    </lineage>
</organism>
<dbReference type="STRING" id="36842.SAMN02194393_04577"/>
<evidence type="ECO:0008006" key="4">
    <source>
        <dbReference type="Google" id="ProtNLM"/>
    </source>
</evidence>
<feature type="transmembrane region" description="Helical" evidence="1">
    <location>
        <begin position="12"/>
        <end position="32"/>
    </location>
</feature>
<dbReference type="RefSeq" id="WP_079494983.1">
    <property type="nucleotide sequence ID" value="NZ_FUZT01000015.1"/>
</dbReference>
<sequence>MEQYFNDAREIVVFFMKLFLIALFGIMILNYVSLTIVVEKTINQAEKDGYIDYDVFLDNVQNSSINMSDVVVEKVEPDFGEYVNKLGDSLKLHVSGSYEVRLFGKKKIFKYSIKKIGINQGYYGAGY</sequence>
<protein>
    <recommendedName>
        <fullName evidence="4">DUF4320 family protein</fullName>
    </recommendedName>
</protein>
<dbReference type="AlphaFoldDB" id="A0A1T5MFH8"/>
<evidence type="ECO:0000313" key="2">
    <source>
        <dbReference type="EMBL" id="SKC86823.1"/>
    </source>
</evidence>
<proteinExistence type="predicted"/>
<reference evidence="2 3" key="1">
    <citation type="submission" date="2017-02" db="EMBL/GenBank/DDBJ databases">
        <authorList>
            <person name="Peterson S.W."/>
        </authorList>
    </citation>
    <scope>NUCLEOTIDE SEQUENCE [LARGE SCALE GENOMIC DNA]</scope>
    <source>
        <strain evidence="2 3">M1</strain>
    </source>
</reference>
<dbReference type="Proteomes" id="UP000190285">
    <property type="component" value="Unassembled WGS sequence"/>
</dbReference>
<evidence type="ECO:0000313" key="3">
    <source>
        <dbReference type="Proteomes" id="UP000190285"/>
    </source>
</evidence>